<dbReference type="InterPro" id="IPR003347">
    <property type="entry name" value="JmjC_dom"/>
</dbReference>
<gene>
    <name evidence="2" type="ORF">SNAT2548_LOCUS9150</name>
</gene>
<dbReference type="EMBL" id="CAJNDS010000702">
    <property type="protein sequence ID" value="CAE7228857.1"/>
    <property type="molecule type" value="Genomic_DNA"/>
</dbReference>
<evidence type="ECO:0000259" key="1">
    <source>
        <dbReference type="PROSITE" id="PS51184"/>
    </source>
</evidence>
<dbReference type="GO" id="GO:0000987">
    <property type="term" value="F:cis-regulatory region sequence-specific DNA binding"/>
    <property type="evidence" value="ECO:0007669"/>
    <property type="project" value="TreeGrafter"/>
</dbReference>
<comment type="caution">
    <text evidence="2">The sequence shown here is derived from an EMBL/GenBank/DDBJ whole genome shotgun (WGS) entry which is preliminary data.</text>
</comment>
<evidence type="ECO:0000313" key="3">
    <source>
        <dbReference type="Proteomes" id="UP000604046"/>
    </source>
</evidence>
<dbReference type="SUPFAM" id="SSF51197">
    <property type="entry name" value="Clavaminate synthase-like"/>
    <property type="match status" value="1"/>
</dbReference>
<keyword evidence="3" id="KW-1185">Reference proteome</keyword>
<sequence>MGALSKQIWSGTAPIAKDCLTVLTNSFQQLPVSSCREMLLEQAGSRQVEYKRVAQGEVGIAAATLTHVMCELLPTSCHESSVLLMDENVVAATSLVDAVLEAAPPYLRDDLFGEFPRMLQPSQLCLVAGGRGARSDLHIDPLSWTGWNCLLEGRKAWRFYPDTPQNTEAFRPLGRPFGIGKGGAGSAQLCTIGTGWRSEVDLFAQLTTHSRLNDKVPDGSASFQADFGRFPHARGCTVCLDHVQEAGETLIFPGHWWHQTYHLSPTLGFAGQVLNSENLRQVLGHIISWCGLEARDEVAWGQEPRALIAQVLGEAIDSF</sequence>
<protein>
    <recommendedName>
        <fullName evidence="1">JmjC domain-containing protein</fullName>
    </recommendedName>
</protein>
<reference evidence="2" key="1">
    <citation type="submission" date="2021-02" db="EMBL/GenBank/DDBJ databases">
        <authorList>
            <person name="Dougan E. K."/>
            <person name="Rhodes N."/>
            <person name="Thang M."/>
            <person name="Chan C."/>
        </authorList>
    </citation>
    <scope>NUCLEOTIDE SEQUENCE</scope>
</reference>
<feature type="domain" description="JmjC" evidence="1">
    <location>
        <begin position="92"/>
        <end position="290"/>
    </location>
</feature>
<dbReference type="PANTHER" id="PTHR12480:SF21">
    <property type="entry name" value="JMJC DOMAIN-CONTAINING PROTEIN 8"/>
    <property type="match status" value="1"/>
</dbReference>
<accession>A0A812KG30</accession>
<organism evidence="2 3">
    <name type="scientific">Symbiodinium natans</name>
    <dbReference type="NCBI Taxonomy" id="878477"/>
    <lineage>
        <taxon>Eukaryota</taxon>
        <taxon>Sar</taxon>
        <taxon>Alveolata</taxon>
        <taxon>Dinophyceae</taxon>
        <taxon>Suessiales</taxon>
        <taxon>Symbiodiniaceae</taxon>
        <taxon>Symbiodinium</taxon>
    </lineage>
</organism>
<dbReference type="AlphaFoldDB" id="A0A812KG30"/>
<dbReference type="Gene3D" id="2.60.120.650">
    <property type="entry name" value="Cupin"/>
    <property type="match status" value="1"/>
</dbReference>
<name>A0A812KG30_9DINO</name>
<dbReference type="Pfam" id="PF13621">
    <property type="entry name" value="Cupin_8"/>
    <property type="match status" value="1"/>
</dbReference>
<evidence type="ECO:0000313" key="2">
    <source>
        <dbReference type="EMBL" id="CAE7228857.1"/>
    </source>
</evidence>
<proteinExistence type="predicted"/>
<dbReference type="PROSITE" id="PS51184">
    <property type="entry name" value="JMJC"/>
    <property type="match status" value="1"/>
</dbReference>
<dbReference type="InterPro" id="IPR041667">
    <property type="entry name" value="Cupin_8"/>
</dbReference>
<dbReference type="InterPro" id="IPR050910">
    <property type="entry name" value="JMJD6_ArgDemeth/LysHydrox"/>
</dbReference>
<dbReference type="PANTHER" id="PTHR12480">
    <property type="entry name" value="ARGININE DEMETHYLASE AND LYSYL-HYDROXYLASE JMJD"/>
    <property type="match status" value="1"/>
</dbReference>
<dbReference type="OrthoDB" id="203487at2759"/>
<dbReference type="GO" id="GO:0005634">
    <property type="term" value="C:nucleus"/>
    <property type="evidence" value="ECO:0007669"/>
    <property type="project" value="TreeGrafter"/>
</dbReference>
<dbReference type="Proteomes" id="UP000604046">
    <property type="component" value="Unassembled WGS sequence"/>
</dbReference>